<dbReference type="PANTHER" id="PTHR33515">
    <property type="entry name" value="RIBOSOME-BINDING FACTOR A, CHLOROPLASTIC-RELATED"/>
    <property type="match status" value="1"/>
</dbReference>
<name>A0A1F5EKP6_9BACT</name>
<comment type="subunit">
    <text evidence="2">Monomer. Binds 30S ribosomal subunits, but not 50S ribosomal subunits or 70S ribosomes.</text>
</comment>
<evidence type="ECO:0000256" key="1">
    <source>
        <dbReference type="ARBA" id="ARBA00022517"/>
    </source>
</evidence>
<comment type="caution">
    <text evidence="3">The sequence shown here is derived from an EMBL/GenBank/DDBJ whole genome shotgun (WGS) entry which is preliminary data.</text>
</comment>
<dbReference type="NCBIfam" id="TIGR00082">
    <property type="entry name" value="rbfA"/>
    <property type="match status" value="1"/>
</dbReference>
<dbReference type="GO" id="GO:0005829">
    <property type="term" value="C:cytosol"/>
    <property type="evidence" value="ECO:0007669"/>
    <property type="project" value="TreeGrafter"/>
</dbReference>
<organism evidence="3 4">
    <name type="scientific">Candidatus Berkelbacteria bacterium RIFCSPHIGHO2_12_FULL_36_9</name>
    <dbReference type="NCBI Taxonomy" id="1797469"/>
    <lineage>
        <taxon>Bacteria</taxon>
        <taxon>Candidatus Berkelbacteria</taxon>
    </lineage>
</organism>
<dbReference type="AlphaFoldDB" id="A0A1F5EKP6"/>
<dbReference type="STRING" id="1797469.A3F08_03565"/>
<dbReference type="EMBL" id="MEZV01000001">
    <property type="protein sequence ID" value="OGD67987.1"/>
    <property type="molecule type" value="Genomic_DNA"/>
</dbReference>
<accession>A0A1F5EKP6</accession>
<reference evidence="3 4" key="1">
    <citation type="journal article" date="2016" name="Nat. Commun.">
        <title>Thousands of microbial genomes shed light on interconnected biogeochemical processes in an aquifer system.</title>
        <authorList>
            <person name="Anantharaman K."/>
            <person name="Brown C.T."/>
            <person name="Hug L.A."/>
            <person name="Sharon I."/>
            <person name="Castelle C.J."/>
            <person name="Probst A.J."/>
            <person name="Thomas B.C."/>
            <person name="Singh A."/>
            <person name="Wilkins M.J."/>
            <person name="Karaoz U."/>
            <person name="Brodie E.L."/>
            <person name="Williams K.H."/>
            <person name="Hubbard S.S."/>
            <person name="Banfield J.F."/>
        </authorList>
    </citation>
    <scope>NUCLEOTIDE SEQUENCE [LARGE SCALE GENOMIC DNA]</scope>
</reference>
<sequence>MEKINELIKKLISLEVQKLTVEEFGLVTITAVICESNLKSARVYFSVLESSKNNKIKSKLQQNAYQMQGILAKKMSTKNIPKLEFIYDESQEKVDRVHELLEQIYKEK</sequence>
<evidence type="ECO:0000313" key="3">
    <source>
        <dbReference type="EMBL" id="OGD67987.1"/>
    </source>
</evidence>
<dbReference type="GO" id="GO:0030490">
    <property type="term" value="P:maturation of SSU-rRNA"/>
    <property type="evidence" value="ECO:0007669"/>
    <property type="project" value="UniProtKB-UniRule"/>
</dbReference>
<dbReference type="Proteomes" id="UP000176451">
    <property type="component" value="Unassembled WGS sequence"/>
</dbReference>
<gene>
    <name evidence="2" type="primary">rbfA</name>
    <name evidence="3" type="ORF">A3F08_03565</name>
</gene>
<proteinExistence type="inferred from homology"/>
<dbReference type="Gene3D" id="3.30.300.20">
    <property type="match status" value="1"/>
</dbReference>
<comment type="function">
    <text evidence="2">One of several proteins that assist in the late maturation steps of the functional core of the 30S ribosomal subunit. Associates with free 30S ribosomal subunits (but not with 30S subunits that are part of 70S ribosomes or polysomes). Required for efficient processing of 16S rRNA. May interact with the 5'-terminal helix region of 16S rRNA.</text>
</comment>
<protein>
    <recommendedName>
        <fullName evidence="2">Ribosome-binding factor A</fullName>
    </recommendedName>
</protein>
<keyword evidence="1 2" id="KW-0690">Ribosome biogenesis</keyword>
<evidence type="ECO:0000256" key="2">
    <source>
        <dbReference type="HAMAP-Rule" id="MF_00003"/>
    </source>
</evidence>
<dbReference type="InterPro" id="IPR015946">
    <property type="entry name" value="KH_dom-like_a/b"/>
</dbReference>
<dbReference type="InterPro" id="IPR000238">
    <property type="entry name" value="RbfA"/>
</dbReference>
<keyword evidence="2" id="KW-0963">Cytoplasm</keyword>
<comment type="similarity">
    <text evidence="2">Belongs to the RbfA family.</text>
</comment>
<evidence type="ECO:0000313" key="4">
    <source>
        <dbReference type="Proteomes" id="UP000176451"/>
    </source>
</evidence>
<comment type="subcellular location">
    <subcellularLocation>
        <location evidence="2">Cytoplasm</location>
    </subcellularLocation>
</comment>
<dbReference type="GO" id="GO:0043024">
    <property type="term" value="F:ribosomal small subunit binding"/>
    <property type="evidence" value="ECO:0007669"/>
    <property type="project" value="TreeGrafter"/>
</dbReference>
<dbReference type="InterPro" id="IPR023799">
    <property type="entry name" value="RbfA_dom_sf"/>
</dbReference>
<dbReference type="SUPFAM" id="SSF89919">
    <property type="entry name" value="Ribosome-binding factor A, RbfA"/>
    <property type="match status" value="1"/>
</dbReference>
<dbReference type="PANTHER" id="PTHR33515:SF1">
    <property type="entry name" value="RIBOSOME-BINDING FACTOR A, CHLOROPLASTIC-RELATED"/>
    <property type="match status" value="1"/>
</dbReference>
<dbReference type="Pfam" id="PF02033">
    <property type="entry name" value="RBFA"/>
    <property type="match status" value="1"/>
</dbReference>
<dbReference type="HAMAP" id="MF_00003">
    <property type="entry name" value="RbfA"/>
    <property type="match status" value="1"/>
</dbReference>